<name>A0AAW9DUV7_ACIAO</name>
<comment type="caution">
    <text evidence="1">The sequence shown here is derived from an EMBL/GenBank/DDBJ whole genome shotgun (WGS) entry which is preliminary data.</text>
</comment>
<dbReference type="RefSeq" id="WP_319616025.1">
    <property type="nucleotide sequence ID" value="NZ_JAWXYB010000018.1"/>
</dbReference>
<reference evidence="1 2" key="1">
    <citation type="submission" date="2023-11" db="EMBL/GenBank/DDBJ databases">
        <title>MicrobeMod: A computational toolkit for identifying prokaryotic methylation and restriction-modification with nanopore sequencing.</title>
        <authorList>
            <person name="Crits-Christoph A."/>
            <person name="Kang S.C."/>
            <person name="Lee H."/>
            <person name="Ostrov N."/>
        </authorList>
    </citation>
    <scope>NUCLEOTIDE SEQUENCE [LARGE SCALE GENOMIC DNA]</scope>
    <source>
        <strain evidence="1 2">DSMZ 700</strain>
    </source>
</reference>
<evidence type="ECO:0000313" key="1">
    <source>
        <dbReference type="EMBL" id="MDX5932490.1"/>
    </source>
</evidence>
<dbReference type="Proteomes" id="UP001279553">
    <property type="component" value="Unassembled WGS sequence"/>
</dbReference>
<organism evidence="1 2">
    <name type="scientific">Acidiphilium acidophilum</name>
    <name type="common">Thiobacillus acidophilus</name>
    <dbReference type="NCBI Taxonomy" id="76588"/>
    <lineage>
        <taxon>Bacteria</taxon>
        <taxon>Pseudomonadati</taxon>
        <taxon>Pseudomonadota</taxon>
        <taxon>Alphaproteobacteria</taxon>
        <taxon>Acetobacterales</taxon>
        <taxon>Acidocellaceae</taxon>
        <taxon>Acidiphilium</taxon>
    </lineage>
</organism>
<dbReference type="AlphaFoldDB" id="A0AAW9DUV7"/>
<gene>
    <name evidence="1" type="ORF">SIL87_17165</name>
</gene>
<protein>
    <submittedName>
        <fullName evidence="1">Uncharacterized protein</fullName>
    </submittedName>
</protein>
<accession>A0AAW9DUV7</accession>
<dbReference type="EMBL" id="JAWXYB010000018">
    <property type="protein sequence ID" value="MDX5932490.1"/>
    <property type="molecule type" value="Genomic_DNA"/>
</dbReference>
<evidence type="ECO:0000313" key="2">
    <source>
        <dbReference type="Proteomes" id="UP001279553"/>
    </source>
</evidence>
<proteinExistence type="predicted"/>
<keyword evidence="2" id="KW-1185">Reference proteome</keyword>
<sequence length="96" mass="10297">MTFPRPMMDAAFGGLRLGAHLMAHRTASHKDDRVMPVLSGDKLKACGGQMMALIDDKIAAIGNDIINLASANQALDQPDVDDTGGFADLSRFVSYF</sequence>